<dbReference type="PANTHER" id="PTHR23088:SF27">
    <property type="entry name" value="DEAMINATED GLUTATHIONE AMIDASE"/>
    <property type="match status" value="1"/>
</dbReference>
<evidence type="ECO:0000256" key="1">
    <source>
        <dbReference type="ARBA" id="ARBA00010613"/>
    </source>
</evidence>
<dbReference type="KEGG" id="swi:Swit_2469"/>
<dbReference type="PROSITE" id="PS50263">
    <property type="entry name" value="CN_HYDROLASE"/>
    <property type="match status" value="1"/>
</dbReference>
<dbReference type="AlphaFoldDB" id="A0A9J9HC46"/>
<name>A0A9J9HC46_RHIWR</name>
<dbReference type="InterPro" id="IPR003010">
    <property type="entry name" value="C-N_Hydrolase"/>
</dbReference>
<comment type="similarity">
    <text evidence="1">Belongs to the carbon-nitrogen hydrolase superfamily. NIT1/NIT2 family.</text>
</comment>
<dbReference type="SUPFAM" id="SSF56317">
    <property type="entry name" value="Carbon-nitrogen hydrolase"/>
    <property type="match status" value="1"/>
</dbReference>
<dbReference type="InterPro" id="IPR036526">
    <property type="entry name" value="C-N_Hydrolase_sf"/>
</dbReference>
<protein>
    <submittedName>
        <fullName evidence="4">Nitrilase/cyanide hydratase and apolipoprotein N-acyltransferase</fullName>
    </submittedName>
</protein>
<dbReference type="OrthoDB" id="9811121at2"/>
<keyword evidence="5" id="KW-1185">Reference proteome</keyword>
<dbReference type="Pfam" id="PF00795">
    <property type="entry name" value="CN_hydrolase"/>
    <property type="match status" value="1"/>
</dbReference>
<dbReference type="EMBL" id="CP000699">
    <property type="protein sequence ID" value="ABQ68828.1"/>
    <property type="molecule type" value="Genomic_DNA"/>
</dbReference>
<gene>
    <name evidence="4" type="ordered locus">Swit_2469</name>
</gene>
<evidence type="ECO:0000313" key="4">
    <source>
        <dbReference type="EMBL" id="ABQ68828.1"/>
    </source>
</evidence>
<feature type="domain" description="CN hydrolase" evidence="3">
    <location>
        <begin position="1"/>
        <end position="247"/>
    </location>
</feature>
<dbReference type="CDD" id="cd07572">
    <property type="entry name" value="nit"/>
    <property type="match status" value="1"/>
</dbReference>
<dbReference type="InterPro" id="IPR045254">
    <property type="entry name" value="Nit1/2_C-N_Hydrolase"/>
</dbReference>
<dbReference type="PROSITE" id="PS01227">
    <property type="entry name" value="UPF0012"/>
    <property type="match status" value="1"/>
</dbReference>
<dbReference type="InterPro" id="IPR001110">
    <property type="entry name" value="UPF0012_CS"/>
</dbReference>
<dbReference type="Proteomes" id="UP000001989">
    <property type="component" value="Chromosome"/>
</dbReference>
<accession>A0A9J9HC46</accession>
<reference evidence="4 5" key="1">
    <citation type="journal article" date="2010" name="J. Bacteriol.">
        <title>Genome sequence of the dioxin-mineralizing bacterium Sphingomonas wittichii RW1.</title>
        <authorList>
            <person name="Miller T.R."/>
            <person name="Delcher A.L."/>
            <person name="Salzberg S.L."/>
            <person name="Saunders E."/>
            <person name="Detter J.C."/>
            <person name="Halden R.U."/>
        </authorList>
    </citation>
    <scope>NUCLEOTIDE SEQUENCE [LARGE SCALE GENOMIC DNA]</scope>
    <source>
        <strain evidence="5">DSM 6014 / CCUG 31198 / JCM 15750 / NBRC 105917 / EY 4224 / RW1</strain>
    </source>
</reference>
<evidence type="ECO:0000256" key="2">
    <source>
        <dbReference type="ARBA" id="ARBA00022801"/>
    </source>
</evidence>
<proteinExistence type="inferred from homology"/>
<keyword evidence="2" id="KW-0378">Hydrolase</keyword>
<dbReference type="PANTHER" id="PTHR23088">
    <property type="entry name" value="NITRILASE-RELATED"/>
    <property type="match status" value="1"/>
</dbReference>
<evidence type="ECO:0000313" key="5">
    <source>
        <dbReference type="Proteomes" id="UP000001989"/>
    </source>
</evidence>
<evidence type="ECO:0000259" key="3">
    <source>
        <dbReference type="PROSITE" id="PS50263"/>
    </source>
</evidence>
<sequence length="268" mass="29278">MKIGVVQINVGMDKEANIARLDRQVRRLAADGCDIVFLPEMAMALTGKPAALQAAAEAEDGAYVTAMKALAKECGINLHLGSFMERRGDRFLNTSLVFDRQGECIGRYSKLHRFDIDLPDGTAIRESDVVDRGDAITVVDIEGLKVALTICYDLRFPELFRALVDLGADLITVPAAFTFQTGADHWEVLLRARAIETECYIAAPGQVGGFDDGKYLNFGHSMIIDPWGTVVGQASNGEGVASAVIDRDYIQTVRARIPLRKHRVLPLA</sequence>
<dbReference type="GO" id="GO:0016811">
    <property type="term" value="F:hydrolase activity, acting on carbon-nitrogen (but not peptide) bonds, in linear amides"/>
    <property type="evidence" value="ECO:0007669"/>
    <property type="project" value="InterPro"/>
</dbReference>
<dbReference type="Gene3D" id="3.60.110.10">
    <property type="entry name" value="Carbon-nitrogen hydrolase"/>
    <property type="match status" value="1"/>
</dbReference>
<organism evidence="4 5">
    <name type="scientific">Rhizorhabdus wittichii (strain DSM 6014 / CCUG 31198 / JCM 15750 / NBRC 105917 / EY 4224 / RW1)</name>
    <name type="common">Sphingomonas wittichii</name>
    <dbReference type="NCBI Taxonomy" id="392499"/>
    <lineage>
        <taxon>Bacteria</taxon>
        <taxon>Pseudomonadati</taxon>
        <taxon>Pseudomonadota</taxon>
        <taxon>Alphaproteobacteria</taxon>
        <taxon>Sphingomonadales</taxon>
        <taxon>Sphingomonadaceae</taxon>
        <taxon>Rhizorhabdus</taxon>
    </lineage>
</organism>